<dbReference type="HOGENOM" id="CLU_2194746_0_0_10"/>
<dbReference type="EMBL" id="CP000096">
    <property type="protein sequence ID" value="ABB24681.1"/>
    <property type="molecule type" value="Genomic_DNA"/>
</dbReference>
<protein>
    <submittedName>
        <fullName evidence="1">Uncharacterized protein</fullName>
    </submittedName>
</protein>
<keyword evidence="2" id="KW-1185">Reference proteome</keyword>
<sequence length="109" mass="12374">MNLNVFSSLAELQELFAVCNDNAGHHILWVDLQGEVRLDKVPDDLSPIGFKRACPDMKMRMVTFQKGNDYVGENAARDESFMRSVYDALLNNWETAKGYEGVLYVETIP</sequence>
<dbReference type="AlphaFoldDB" id="Q3B1V0"/>
<dbReference type="KEGG" id="plt:Plut_1828"/>
<dbReference type="Proteomes" id="UP000002709">
    <property type="component" value="Chromosome"/>
</dbReference>
<name>Q3B1V0_CHLL3</name>
<evidence type="ECO:0000313" key="2">
    <source>
        <dbReference type="Proteomes" id="UP000002709"/>
    </source>
</evidence>
<gene>
    <name evidence="1" type="ordered locus">Plut_1828</name>
</gene>
<accession>Q3B1V0</accession>
<dbReference type="OrthoDB" id="980900at2"/>
<organism evidence="1 2">
    <name type="scientific">Chlorobium luteolum (strain DSM 273 / BCRC 81028 / 2530)</name>
    <name type="common">Pelodictyon luteolum</name>
    <dbReference type="NCBI Taxonomy" id="319225"/>
    <lineage>
        <taxon>Bacteria</taxon>
        <taxon>Pseudomonadati</taxon>
        <taxon>Chlorobiota</taxon>
        <taxon>Chlorobiia</taxon>
        <taxon>Chlorobiales</taxon>
        <taxon>Chlorobiaceae</taxon>
        <taxon>Chlorobium/Pelodictyon group</taxon>
        <taxon>Pelodictyon</taxon>
    </lineage>
</organism>
<evidence type="ECO:0000313" key="1">
    <source>
        <dbReference type="EMBL" id="ABB24681.1"/>
    </source>
</evidence>
<dbReference type="STRING" id="319225.Plut_1828"/>
<reference evidence="2" key="1">
    <citation type="submission" date="2005-08" db="EMBL/GenBank/DDBJ databases">
        <title>Complete sequence of Pelodictyon luteolum DSM 273.</title>
        <authorList>
            <consortium name="US DOE Joint Genome Institute"/>
            <person name="Copeland A."/>
            <person name="Lucas S."/>
            <person name="Lapidus A."/>
            <person name="Barry K."/>
            <person name="Detter J.C."/>
            <person name="Glavina T."/>
            <person name="Hammon N."/>
            <person name="Israni S."/>
            <person name="Pitluck S."/>
            <person name="Bryant D."/>
            <person name="Schmutz J."/>
            <person name="Larimer F."/>
            <person name="Land M."/>
            <person name="Kyrpides N."/>
            <person name="Ivanova N."/>
            <person name="Richardson P."/>
        </authorList>
    </citation>
    <scope>NUCLEOTIDE SEQUENCE [LARGE SCALE GENOMIC DNA]</scope>
    <source>
        <strain evidence="2">DSM 273 / BCRC 81028 / 2530</strain>
    </source>
</reference>
<proteinExistence type="predicted"/>
<dbReference type="RefSeq" id="WP_011358552.1">
    <property type="nucleotide sequence ID" value="NC_007512.1"/>
</dbReference>